<sequence>MTFGWVSSTKSFPSFVTYVACQKKVLSNQFEVKFPAFGGWIKAECEAEPPLIYAKLPHPDQEGPNYENQPTPTVAKPPSTVVIHLPPLAIDELAPLAQDKDPIRPKSVSHPQVVNAPLSLDNTNGHSGQAPPYNSVISLATLLATSLQKECRYIQPGTGHLDPVLDQPAQGMCSNSAKLYNCLEGPSQTDSPPSPPKYNLSPTPTQVPSTFPLEINSSPCQIIKSPSTPSSQAQPEISPTLIINQPSPIPYLKRKNLDLEPTPIPKKPKFDKLLVETSASASFAELCIPQVKATHQSKTVRAKKKNVAESLRILARRKKLVGNPMEAEDNCNLSPLSEVGLVRGQHLDFLFLSETKASVERLKKLAVSIGFSEHVIVGAKGKAGGICLFWSSTFSVEVREFNSKTIAISVNDGYCRWSLVGFYGPPYKAKRRKAWENLHALLHTLDEPWLCFGDFNVIIDDSEKLGGRLGSSSAPNFLRELLFDLGAVDLSFSGNKFTWRNNRWGKGSICERLDRAIASMNWRTTFPKATVMHLGAINSDHAPLLIDTNPRDEFLPRPFRFEAMWTRDHCCSEVIKEAWKTKVFGSPCFKLARKQEVTSVALRKWNKHEFGLCHTRIRELSNNIEAIQRKKKTEGNG</sequence>
<dbReference type="Pfam" id="PF03372">
    <property type="entry name" value="Exo_endo_phos"/>
    <property type="match status" value="1"/>
</dbReference>
<dbReference type="EMBL" id="OIVN01000515">
    <property type="protein sequence ID" value="SPC81457.1"/>
    <property type="molecule type" value="Genomic_DNA"/>
</dbReference>
<evidence type="ECO:0000256" key="1">
    <source>
        <dbReference type="SAM" id="MobiDB-lite"/>
    </source>
</evidence>
<dbReference type="AlphaFoldDB" id="A0A2N9ERM0"/>
<protein>
    <recommendedName>
        <fullName evidence="2">Endonuclease/exonuclease/phosphatase domain-containing protein</fullName>
    </recommendedName>
</protein>
<dbReference type="InterPro" id="IPR036691">
    <property type="entry name" value="Endo/exonu/phosph_ase_sf"/>
</dbReference>
<dbReference type="Gene3D" id="3.60.10.10">
    <property type="entry name" value="Endonuclease/exonuclease/phosphatase"/>
    <property type="match status" value="1"/>
</dbReference>
<dbReference type="SUPFAM" id="SSF56219">
    <property type="entry name" value="DNase I-like"/>
    <property type="match status" value="1"/>
</dbReference>
<gene>
    <name evidence="3" type="ORF">FSB_LOCUS9339</name>
</gene>
<name>A0A2N9ERM0_FAGSY</name>
<dbReference type="PANTHER" id="PTHR33710">
    <property type="entry name" value="BNAC02G09200D PROTEIN"/>
    <property type="match status" value="1"/>
</dbReference>
<dbReference type="InterPro" id="IPR005135">
    <property type="entry name" value="Endo/exonuclease/phosphatase"/>
</dbReference>
<feature type="domain" description="Endonuclease/exonuclease/phosphatase" evidence="2">
    <location>
        <begin position="339"/>
        <end position="525"/>
    </location>
</feature>
<dbReference type="GO" id="GO:0003824">
    <property type="term" value="F:catalytic activity"/>
    <property type="evidence" value="ECO:0007669"/>
    <property type="project" value="InterPro"/>
</dbReference>
<organism evidence="3">
    <name type="scientific">Fagus sylvatica</name>
    <name type="common">Beechnut</name>
    <dbReference type="NCBI Taxonomy" id="28930"/>
    <lineage>
        <taxon>Eukaryota</taxon>
        <taxon>Viridiplantae</taxon>
        <taxon>Streptophyta</taxon>
        <taxon>Embryophyta</taxon>
        <taxon>Tracheophyta</taxon>
        <taxon>Spermatophyta</taxon>
        <taxon>Magnoliopsida</taxon>
        <taxon>eudicotyledons</taxon>
        <taxon>Gunneridae</taxon>
        <taxon>Pentapetalae</taxon>
        <taxon>rosids</taxon>
        <taxon>fabids</taxon>
        <taxon>Fagales</taxon>
        <taxon>Fagaceae</taxon>
        <taxon>Fagus</taxon>
    </lineage>
</organism>
<feature type="region of interest" description="Disordered" evidence="1">
    <location>
        <begin position="184"/>
        <end position="203"/>
    </location>
</feature>
<dbReference type="PANTHER" id="PTHR33710:SF77">
    <property type="entry name" value="DNASE I-LIKE SUPERFAMILY PROTEIN"/>
    <property type="match status" value="1"/>
</dbReference>
<reference evidence="3" key="1">
    <citation type="submission" date="2018-02" db="EMBL/GenBank/DDBJ databases">
        <authorList>
            <person name="Cohen D.B."/>
            <person name="Kent A.D."/>
        </authorList>
    </citation>
    <scope>NUCLEOTIDE SEQUENCE</scope>
</reference>
<accession>A0A2N9ERM0</accession>
<evidence type="ECO:0000313" key="3">
    <source>
        <dbReference type="EMBL" id="SPC81457.1"/>
    </source>
</evidence>
<evidence type="ECO:0000259" key="2">
    <source>
        <dbReference type="Pfam" id="PF03372"/>
    </source>
</evidence>
<proteinExistence type="predicted"/>